<dbReference type="PANTHER" id="PTHR30231:SF42">
    <property type="entry name" value="EXONUCLEASE"/>
    <property type="match status" value="1"/>
</dbReference>
<sequence>MSYTAHGVVVDVTADSLVLRRSLLAASLGAAAHEDIPLAGAREVDYTAPTATGFGQVVMHGEQEVTLRFAPGQDAKGCADAIAAALRGEAPAARAGVSGLNFTAVDVETANDNWGSVCQIGAVRFRDGEETQARTWLCTPPPGLEHFDEINVKIHGITADDVADASPFADAAAELFEFLGSDVLVAHNAQFDSTALRSGLRTAGAPVPDVRLACSLALARDASRAGVIDVANHKLPTVAAYVGADDFQHHDATADARAAGEIVTGLARRLSYSGSVEELFVPREFALGTLSEESVIPVLRANTAPLSAADLGAGTDFRDKTRMAGASTSGSTTSAGPGSSKGGSTGGTKSGGNDRRGPAPWQSVSTPDTIPDPNPDADPEGALYGQHVTLTGDFEPFDKGLLWSKIAERGGQVGKNVTKKTTILVVGQWATKTSKEKRAEELQGKGQDIAIWPSEKLLAELQLDEAPPF</sequence>
<feature type="compositionally biased region" description="Gly residues" evidence="1">
    <location>
        <begin position="339"/>
        <end position="350"/>
    </location>
</feature>
<dbReference type="CDD" id="cd06130">
    <property type="entry name" value="DNA_pol_III_epsilon_like"/>
    <property type="match status" value="1"/>
</dbReference>
<dbReference type="PROSITE" id="PS50172">
    <property type="entry name" value="BRCT"/>
    <property type="match status" value="1"/>
</dbReference>
<dbReference type="GO" id="GO:0003676">
    <property type="term" value="F:nucleic acid binding"/>
    <property type="evidence" value="ECO:0007669"/>
    <property type="project" value="InterPro"/>
</dbReference>
<dbReference type="Gene3D" id="3.40.50.10190">
    <property type="entry name" value="BRCT domain"/>
    <property type="match status" value="1"/>
</dbReference>
<dbReference type="Gene3D" id="3.30.420.10">
    <property type="entry name" value="Ribonuclease H-like superfamily/Ribonuclease H"/>
    <property type="match status" value="1"/>
</dbReference>
<dbReference type="Pfam" id="PF00929">
    <property type="entry name" value="RNase_T"/>
    <property type="match status" value="1"/>
</dbReference>
<name>A0A2W5CVT8_9CORY</name>
<dbReference type="GO" id="GO:0008408">
    <property type="term" value="F:3'-5' exonuclease activity"/>
    <property type="evidence" value="ECO:0007669"/>
    <property type="project" value="TreeGrafter"/>
</dbReference>
<accession>A0A2W5CVT8</accession>
<dbReference type="Proteomes" id="UP000249451">
    <property type="component" value="Unassembled WGS sequence"/>
</dbReference>
<evidence type="ECO:0000259" key="2">
    <source>
        <dbReference type="PROSITE" id="PS50172"/>
    </source>
</evidence>
<comment type="caution">
    <text evidence="3">The sequence shown here is derived from an EMBL/GenBank/DDBJ whole genome shotgun (WGS) entry which is preliminary data.</text>
</comment>
<dbReference type="GO" id="GO:0005829">
    <property type="term" value="C:cytosol"/>
    <property type="evidence" value="ECO:0007669"/>
    <property type="project" value="TreeGrafter"/>
</dbReference>
<evidence type="ECO:0000256" key="1">
    <source>
        <dbReference type="SAM" id="MobiDB-lite"/>
    </source>
</evidence>
<dbReference type="AlphaFoldDB" id="A0A2W5CVT8"/>
<dbReference type="SMART" id="SM00479">
    <property type="entry name" value="EXOIII"/>
    <property type="match status" value="1"/>
</dbReference>
<gene>
    <name evidence="3" type="ORF">DI609_09155</name>
</gene>
<dbReference type="InterPro" id="IPR001357">
    <property type="entry name" value="BRCT_dom"/>
</dbReference>
<dbReference type="InterPro" id="IPR013520">
    <property type="entry name" value="Ribonucl_H"/>
</dbReference>
<dbReference type="InterPro" id="IPR012337">
    <property type="entry name" value="RNaseH-like_sf"/>
</dbReference>
<dbReference type="InterPro" id="IPR036420">
    <property type="entry name" value="BRCT_dom_sf"/>
</dbReference>
<feature type="compositionally biased region" description="Low complexity" evidence="1">
    <location>
        <begin position="324"/>
        <end position="338"/>
    </location>
</feature>
<protein>
    <submittedName>
        <fullName evidence="3">DNA polymerase III subunit epsilon</fullName>
    </submittedName>
</protein>
<dbReference type="SUPFAM" id="SSF53098">
    <property type="entry name" value="Ribonuclease H-like"/>
    <property type="match status" value="1"/>
</dbReference>
<feature type="domain" description="BRCT" evidence="2">
    <location>
        <begin position="378"/>
        <end position="469"/>
    </location>
</feature>
<feature type="region of interest" description="Disordered" evidence="1">
    <location>
        <begin position="309"/>
        <end position="382"/>
    </location>
</feature>
<reference evidence="3 4" key="1">
    <citation type="submission" date="2017-11" db="EMBL/GenBank/DDBJ databases">
        <title>Infants hospitalized years apart are colonized by the same room-sourced microbial strains.</title>
        <authorList>
            <person name="Brooks B."/>
            <person name="Olm M.R."/>
            <person name="Firek B.A."/>
            <person name="Baker R."/>
            <person name="Thomas B.C."/>
            <person name="Morowitz M.J."/>
            <person name="Banfield J.F."/>
        </authorList>
    </citation>
    <scope>NUCLEOTIDE SEQUENCE [LARGE SCALE GENOMIC DNA]</scope>
    <source>
        <strain evidence="3">S2_012_000_R3_87</strain>
    </source>
</reference>
<dbReference type="CDD" id="cd17748">
    <property type="entry name" value="BRCT_DNA_ligase_like"/>
    <property type="match status" value="1"/>
</dbReference>
<dbReference type="PANTHER" id="PTHR30231">
    <property type="entry name" value="DNA POLYMERASE III SUBUNIT EPSILON"/>
    <property type="match status" value="1"/>
</dbReference>
<dbReference type="InterPro" id="IPR036397">
    <property type="entry name" value="RNaseH_sf"/>
</dbReference>
<organism evidence="3 4">
    <name type="scientific">Corynebacterium urealyticum</name>
    <dbReference type="NCBI Taxonomy" id="43771"/>
    <lineage>
        <taxon>Bacteria</taxon>
        <taxon>Bacillati</taxon>
        <taxon>Actinomycetota</taxon>
        <taxon>Actinomycetes</taxon>
        <taxon>Mycobacteriales</taxon>
        <taxon>Corynebacteriaceae</taxon>
        <taxon>Corynebacterium</taxon>
    </lineage>
</organism>
<dbReference type="SUPFAM" id="SSF52113">
    <property type="entry name" value="BRCT domain"/>
    <property type="match status" value="1"/>
</dbReference>
<dbReference type="EMBL" id="QFNY01000230">
    <property type="protein sequence ID" value="PZO99065.1"/>
    <property type="molecule type" value="Genomic_DNA"/>
</dbReference>
<proteinExistence type="predicted"/>
<evidence type="ECO:0000313" key="4">
    <source>
        <dbReference type="Proteomes" id="UP000249451"/>
    </source>
</evidence>
<evidence type="ECO:0000313" key="3">
    <source>
        <dbReference type="EMBL" id="PZO99065.1"/>
    </source>
</evidence>